<organism evidence="3 4">
    <name type="scientific">Nocardioides aestuarii</name>
    <dbReference type="NCBI Taxonomy" id="252231"/>
    <lineage>
        <taxon>Bacteria</taxon>
        <taxon>Bacillati</taxon>
        <taxon>Actinomycetota</taxon>
        <taxon>Actinomycetes</taxon>
        <taxon>Propionibacteriales</taxon>
        <taxon>Nocardioidaceae</taxon>
        <taxon>Nocardioides</taxon>
    </lineage>
</organism>
<accession>A0ABW4TR96</accession>
<evidence type="ECO:0000256" key="2">
    <source>
        <dbReference type="SAM" id="Phobius"/>
    </source>
</evidence>
<keyword evidence="2" id="KW-0472">Membrane</keyword>
<feature type="region of interest" description="Disordered" evidence="1">
    <location>
        <begin position="1"/>
        <end position="25"/>
    </location>
</feature>
<feature type="transmembrane region" description="Helical" evidence="2">
    <location>
        <begin position="164"/>
        <end position="183"/>
    </location>
</feature>
<feature type="transmembrane region" description="Helical" evidence="2">
    <location>
        <begin position="135"/>
        <end position="152"/>
    </location>
</feature>
<keyword evidence="2" id="KW-1133">Transmembrane helix</keyword>
<comment type="caution">
    <text evidence="3">The sequence shown here is derived from an EMBL/GenBank/DDBJ whole genome shotgun (WGS) entry which is preliminary data.</text>
</comment>
<sequence>MNVHLTHRRHHDADHAGHEGQAGITPRNETMLDRSIATLRIAFGVTFLWAFVDKTFALGFHTGYDQEGVLDRFGPAAWINGGSPTEGFLTFGVPADNPFKGFFDALAGQAWVDWLFMLGLLGIGVTLLLGVGMRIGTAAGALMYAFMYAAVLPLENNPVVDDHLVGIIVMAVLFFGAAGRTWGFGRAWEETHLVQQYPVLR</sequence>
<dbReference type="RefSeq" id="WP_343919550.1">
    <property type="nucleotide sequence ID" value="NZ_BAAAJT010000002.1"/>
</dbReference>
<keyword evidence="4" id="KW-1185">Reference proteome</keyword>
<protein>
    <recommendedName>
        <fullName evidence="5">DoxX family protein</fullName>
    </recommendedName>
</protein>
<proteinExistence type="predicted"/>
<evidence type="ECO:0000256" key="1">
    <source>
        <dbReference type="SAM" id="MobiDB-lite"/>
    </source>
</evidence>
<feature type="compositionally biased region" description="Basic residues" evidence="1">
    <location>
        <begin position="1"/>
        <end position="10"/>
    </location>
</feature>
<feature type="transmembrane region" description="Helical" evidence="2">
    <location>
        <begin position="36"/>
        <end position="52"/>
    </location>
</feature>
<evidence type="ECO:0000313" key="4">
    <source>
        <dbReference type="Proteomes" id="UP001597351"/>
    </source>
</evidence>
<dbReference type="EMBL" id="JBHUGD010000003">
    <property type="protein sequence ID" value="MFD1947963.1"/>
    <property type="molecule type" value="Genomic_DNA"/>
</dbReference>
<reference evidence="4" key="1">
    <citation type="journal article" date="2019" name="Int. J. Syst. Evol. Microbiol.">
        <title>The Global Catalogue of Microorganisms (GCM) 10K type strain sequencing project: providing services to taxonomists for standard genome sequencing and annotation.</title>
        <authorList>
            <consortium name="The Broad Institute Genomics Platform"/>
            <consortium name="The Broad Institute Genome Sequencing Center for Infectious Disease"/>
            <person name="Wu L."/>
            <person name="Ma J."/>
        </authorList>
    </citation>
    <scope>NUCLEOTIDE SEQUENCE [LARGE SCALE GENOMIC DNA]</scope>
    <source>
        <strain evidence="4">CGMCC 1.12477</strain>
    </source>
</reference>
<name>A0ABW4TR96_9ACTN</name>
<feature type="transmembrane region" description="Helical" evidence="2">
    <location>
        <begin position="111"/>
        <end position="130"/>
    </location>
</feature>
<evidence type="ECO:0000313" key="3">
    <source>
        <dbReference type="EMBL" id="MFD1947963.1"/>
    </source>
</evidence>
<gene>
    <name evidence="3" type="ORF">ACFSDE_14280</name>
</gene>
<dbReference type="Proteomes" id="UP001597351">
    <property type="component" value="Unassembled WGS sequence"/>
</dbReference>
<evidence type="ECO:0008006" key="5">
    <source>
        <dbReference type="Google" id="ProtNLM"/>
    </source>
</evidence>
<keyword evidence="2" id="KW-0812">Transmembrane</keyword>